<feature type="binding site" evidence="2">
    <location>
        <begin position="208"/>
        <end position="210"/>
    </location>
    <ligand>
        <name>dihydroxyacetone phosphate</name>
        <dbReference type="ChEBI" id="CHEBI:57642"/>
    </ligand>
</feature>
<evidence type="ECO:0000256" key="3">
    <source>
        <dbReference type="PIRSR" id="PIRSR001359-3"/>
    </source>
</evidence>
<dbReference type="InterPro" id="IPR013785">
    <property type="entry name" value="Aldolase_TIM"/>
</dbReference>
<keyword evidence="7" id="KW-1185">Reference proteome</keyword>
<dbReference type="PANTHER" id="PTHR30304:SF0">
    <property type="entry name" value="D-TAGATOSE-1,6-BISPHOSPHATE ALDOLASE SUBUNIT GATY-RELATED"/>
    <property type="match status" value="1"/>
</dbReference>
<dbReference type="Proteomes" id="UP001069145">
    <property type="component" value="Unassembled WGS sequence"/>
</dbReference>
<organism evidence="5 6">
    <name type="scientific">Aerococcus urinae</name>
    <dbReference type="NCBI Taxonomy" id="1376"/>
    <lineage>
        <taxon>Bacteria</taxon>
        <taxon>Bacillati</taxon>
        <taxon>Bacillota</taxon>
        <taxon>Bacilli</taxon>
        <taxon>Lactobacillales</taxon>
        <taxon>Aerococcaceae</taxon>
        <taxon>Aerococcus</taxon>
    </lineage>
</organism>
<proteinExistence type="predicted"/>
<dbReference type="NCBIfam" id="TIGR00167">
    <property type="entry name" value="cbbA"/>
    <property type="match status" value="1"/>
</dbReference>
<feature type="binding site" evidence="3">
    <location>
        <position position="103"/>
    </location>
    <ligand>
        <name>Zn(2+)</name>
        <dbReference type="ChEBI" id="CHEBI:29105"/>
        <label>2</label>
    </ligand>
</feature>
<keyword evidence="3" id="KW-0862">Zinc</keyword>
<evidence type="ECO:0000313" key="5">
    <source>
        <dbReference type="EMBL" id="QPS01881.1"/>
    </source>
</evidence>
<reference evidence="5 6" key="1">
    <citation type="submission" date="2020-12" db="EMBL/GenBank/DDBJ databases">
        <title>FDA dAtabase for Regulatory Grade micrObial Sequences (FDA-ARGOS): Supporting development and validation of Infectious Disease Dx tests.</title>
        <authorList>
            <person name="Sproer C."/>
            <person name="Gronow S."/>
            <person name="Severitt S."/>
            <person name="Schroder I."/>
            <person name="Tallon L."/>
            <person name="Sadzewicz L."/>
            <person name="Zhao X."/>
            <person name="Boylan J."/>
            <person name="Ott S."/>
            <person name="Bowen H."/>
            <person name="Vavikolanu K."/>
            <person name="Mehta A."/>
            <person name="Aluvathingal J."/>
            <person name="Nadendla S."/>
            <person name="Lowell S."/>
            <person name="Myers T."/>
            <person name="Yan Y."/>
            <person name="Sichtig H."/>
        </authorList>
    </citation>
    <scope>NUCLEOTIDE SEQUENCE [LARGE SCALE GENOMIC DNA]</scope>
    <source>
        <strain evidence="5 6">FDAARGOS_911</strain>
    </source>
</reference>
<protein>
    <submittedName>
        <fullName evidence="5">Class II fructose-bisphosphate aldolase</fullName>
    </submittedName>
</protein>
<dbReference type="EMBL" id="CP065662">
    <property type="protein sequence ID" value="QPS01881.1"/>
    <property type="molecule type" value="Genomic_DNA"/>
</dbReference>
<evidence type="ECO:0000256" key="1">
    <source>
        <dbReference type="PIRSR" id="PIRSR001359-1"/>
    </source>
</evidence>
<dbReference type="GO" id="GO:0008270">
    <property type="term" value="F:zinc ion binding"/>
    <property type="evidence" value="ECO:0007669"/>
    <property type="project" value="InterPro"/>
</dbReference>
<evidence type="ECO:0000313" key="4">
    <source>
        <dbReference type="EMBL" id="MCY3052910.1"/>
    </source>
</evidence>
<accession>A0A0X8FFL6</accession>
<dbReference type="Gene3D" id="3.20.20.70">
    <property type="entry name" value="Aldolase class I"/>
    <property type="match status" value="1"/>
</dbReference>
<feature type="binding site" evidence="3">
    <location>
        <position position="179"/>
    </location>
    <ligand>
        <name>Zn(2+)</name>
        <dbReference type="ChEBI" id="CHEBI:29105"/>
        <label>1</label>
        <note>catalytic</note>
    </ligand>
</feature>
<keyword evidence="3" id="KW-0479">Metal-binding</keyword>
<feature type="binding site" evidence="3">
    <location>
        <position position="133"/>
    </location>
    <ligand>
        <name>Zn(2+)</name>
        <dbReference type="ChEBI" id="CHEBI:29105"/>
        <label>2</label>
    </ligand>
</feature>
<dbReference type="KEGG" id="aun:AWM73_07970"/>
<dbReference type="AlphaFoldDB" id="A0A0X8FFL6"/>
<dbReference type="PANTHER" id="PTHR30304">
    <property type="entry name" value="D-TAGATOSE-1,6-BISPHOSPHATE ALDOLASE"/>
    <property type="match status" value="1"/>
</dbReference>
<dbReference type="GO" id="GO:0005975">
    <property type="term" value="P:carbohydrate metabolic process"/>
    <property type="evidence" value="ECO:0007669"/>
    <property type="project" value="InterPro"/>
</dbReference>
<dbReference type="PIRSF" id="PIRSF001359">
    <property type="entry name" value="F_bP_aldolase_II"/>
    <property type="match status" value="1"/>
</dbReference>
<dbReference type="InterPro" id="IPR000771">
    <property type="entry name" value="FBA_II"/>
</dbReference>
<dbReference type="OrthoDB" id="9803995at2"/>
<dbReference type="Proteomes" id="UP000594771">
    <property type="component" value="Chromosome"/>
</dbReference>
<evidence type="ECO:0000256" key="2">
    <source>
        <dbReference type="PIRSR" id="PIRSR001359-2"/>
    </source>
</evidence>
<dbReference type="SUPFAM" id="SSF51569">
    <property type="entry name" value="Aldolase"/>
    <property type="match status" value="1"/>
</dbReference>
<dbReference type="InterPro" id="IPR050246">
    <property type="entry name" value="Class_II_FBP_aldolase"/>
</dbReference>
<feature type="binding site" evidence="2">
    <location>
        <position position="180"/>
    </location>
    <ligand>
        <name>dihydroxyacetone phosphate</name>
        <dbReference type="ChEBI" id="CHEBI:57642"/>
    </ligand>
</feature>
<gene>
    <name evidence="5" type="ORF">I6G68_02045</name>
    <name evidence="4" type="ORF">ODY43_02815</name>
</gene>
<dbReference type="GeneID" id="35768453"/>
<evidence type="ECO:0000313" key="6">
    <source>
        <dbReference type="Proteomes" id="UP000594771"/>
    </source>
</evidence>
<dbReference type="GO" id="GO:0016832">
    <property type="term" value="F:aldehyde-lyase activity"/>
    <property type="evidence" value="ECO:0007669"/>
    <property type="project" value="InterPro"/>
</dbReference>
<sequence>MKVDSKELLLDAKKRGYAIPAPDYIDLDSARAYVEVAEERGLPVILSYAQKHVDIMSLEEAALVGNFLAEKASVPVVLHLDHGFDKDFIFKAIDLGFSAAMIDASEASFEDNVKITKEVVDYAHKYNVPVEAELGHVGANDLSEARALTDSVYTEAKDVVRFVEATGVDSLAVSIGTAHGVYSGTPEINFDRLEEINQATDIPLVLHGGSSSGDENLKKCAQKGVAKINVYTDFIVAAYEAIQKEKPEGYVELKKTADQGMRAVLDHYYDVFETERYKEGK</sequence>
<dbReference type="EMBL" id="JAOTML010000002">
    <property type="protein sequence ID" value="MCY3052910.1"/>
    <property type="molecule type" value="Genomic_DNA"/>
</dbReference>
<dbReference type="CDD" id="cd00947">
    <property type="entry name" value="TBP_aldolase_IIB"/>
    <property type="match status" value="1"/>
</dbReference>
<comment type="cofactor">
    <cofactor evidence="3">
        <name>Zn(2+)</name>
        <dbReference type="ChEBI" id="CHEBI:29105"/>
    </cofactor>
    <text evidence="3">Binds 2 Zn(2+) ions per subunit. One is catalytic and the other provides a structural contribution.</text>
</comment>
<reference evidence="4" key="2">
    <citation type="submission" date="2022-09" db="EMBL/GenBank/DDBJ databases">
        <title>Aerococcus urinae taxonomy study.</title>
        <authorList>
            <person name="Christensen J."/>
            <person name="Senneby E."/>
        </authorList>
    </citation>
    <scope>NUCLEOTIDE SEQUENCE</scope>
    <source>
        <strain evidence="4">NLD-066-U95</strain>
    </source>
</reference>
<feature type="binding site" evidence="3">
    <location>
        <position position="207"/>
    </location>
    <ligand>
        <name>Zn(2+)</name>
        <dbReference type="ChEBI" id="CHEBI:29105"/>
        <label>1</label>
        <note>catalytic</note>
    </ligand>
</feature>
<name>A0A0X8FFL6_9LACT</name>
<feature type="binding site" evidence="2">
    <location>
        <begin position="229"/>
        <end position="232"/>
    </location>
    <ligand>
        <name>dihydroxyacetone phosphate</name>
        <dbReference type="ChEBI" id="CHEBI:57642"/>
    </ligand>
</feature>
<feature type="binding site" evidence="3">
    <location>
        <position position="82"/>
    </location>
    <ligand>
        <name>Zn(2+)</name>
        <dbReference type="ChEBI" id="CHEBI:29105"/>
        <label>1</label>
        <note>catalytic</note>
    </ligand>
</feature>
<evidence type="ECO:0000313" key="7">
    <source>
        <dbReference type="Proteomes" id="UP001069145"/>
    </source>
</evidence>
<dbReference type="RefSeq" id="WP_060778844.1">
    <property type="nucleotide sequence ID" value="NZ_CAJHLF010000004.1"/>
</dbReference>
<feature type="active site" description="Proton donor" evidence="1">
    <location>
        <position position="81"/>
    </location>
</feature>
<dbReference type="Pfam" id="PF01116">
    <property type="entry name" value="F_bP_aldolase"/>
    <property type="match status" value="1"/>
</dbReference>